<dbReference type="EMBL" id="CM023481">
    <property type="protein sequence ID" value="KAH6944586.1"/>
    <property type="molecule type" value="Genomic_DNA"/>
</dbReference>
<proteinExistence type="predicted"/>
<evidence type="ECO:0000313" key="2">
    <source>
        <dbReference type="Proteomes" id="UP000821845"/>
    </source>
</evidence>
<evidence type="ECO:0000313" key="1">
    <source>
        <dbReference type="EMBL" id="KAH6944586.1"/>
    </source>
</evidence>
<comment type="caution">
    <text evidence="1">The sequence shown here is derived from an EMBL/GenBank/DDBJ whole genome shotgun (WGS) entry which is preliminary data.</text>
</comment>
<name>A0ACB7TEN6_HYAAI</name>
<reference evidence="1" key="1">
    <citation type="submission" date="2020-05" db="EMBL/GenBank/DDBJ databases">
        <title>Large-scale comparative analyses of tick genomes elucidate their genetic diversity and vector capacities.</title>
        <authorList>
            <person name="Jia N."/>
            <person name="Wang J."/>
            <person name="Shi W."/>
            <person name="Du L."/>
            <person name="Sun Y."/>
            <person name="Zhan W."/>
            <person name="Jiang J."/>
            <person name="Wang Q."/>
            <person name="Zhang B."/>
            <person name="Ji P."/>
            <person name="Sakyi L.B."/>
            <person name="Cui X."/>
            <person name="Yuan T."/>
            <person name="Jiang B."/>
            <person name="Yang W."/>
            <person name="Lam T.T.-Y."/>
            <person name="Chang Q."/>
            <person name="Ding S."/>
            <person name="Wang X."/>
            <person name="Zhu J."/>
            <person name="Ruan X."/>
            <person name="Zhao L."/>
            <person name="Wei J."/>
            <person name="Que T."/>
            <person name="Du C."/>
            <person name="Cheng J."/>
            <person name="Dai P."/>
            <person name="Han X."/>
            <person name="Huang E."/>
            <person name="Gao Y."/>
            <person name="Liu J."/>
            <person name="Shao H."/>
            <person name="Ye R."/>
            <person name="Li L."/>
            <person name="Wei W."/>
            <person name="Wang X."/>
            <person name="Wang C."/>
            <person name="Yang T."/>
            <person name="Huo Q."/>
            <person name="Li W."/>
            <person name="Guo W."/>
            <person name="Chen H."/>
            <person name="Zhou L."/>
            <person name="Ni X."/>
            <person name="Tian J."/>
            <person name="Zhou Y."/>
            <person name="Sheng Y."/>
            <person name="Liu T."/>
            <person name="Pan Y."/>
            <person name="Xia L."/>
            <person name="Li J."/>
            <person name="Zhao F."/>
            <person name="Cao W."/>
        </authorList>
    </citation>
    <scope>NUCLEOTIDE SEQUENCE</scope>
    <source>
        <strain evidence="1">Hyas-2018</strain>
    </source>
</reference>
<accession>A0ACB7TEN6</accession>
<sequence>MGATSHWKPSQAGLLISTTVVLRLQELLLSDEGYEFFLTSRLLQDCLENLFSVVRLMKPVPSAYDLKCALRLVSVSQFLHTPRTASYELDDREYLVDLLSQGKNNCIENELEEIDDSEILLIEALSSTECSILFYLGGFILKGMLKSVKCVKCKEALLGTANDEYASLTALKEYVSDGGNLIYPSSGVIEGPSGL</sequence>
<gene>
    <name evidence="1" type="ORF">HPB50_004109</name>
</gene>
<organism evidence="1 2">
    <name type="scientific">Hyalomma asiaticum</name>
    <name type="common">Tick</name>
    <dbReference type="NCBI Taxonomy" id="266040"/>
    <lineage>
        <taxon>Eukaryota</taxon>
        <taxon>Metazoa</taxon>
        <taxon>Ecdysozoa</taxon>
        <taxon>Arthropoda</taxon>
        <taxon>Chelicerata</taxon>
        <taxon>Arachnida</taxon>
        <taxon>Acari</taxon>
        <taxon>Parasitiformes</taxon>
        <taxon>Ixodida</taxon>
        <taxon>Ixodoidea</taxon>
        <taxon>Ixodidae</taxon>
        <taxon>Hyalomminae</taxon>
        <taxon>Hyalomma</taxon>
    </lineage>
</organism>
<protein>
    <submittedName>
        <fullName evidence="1">Uncharacterized protein</fullName>
    </submittedName>
</protein>
<keyword evidence="2" id="KW-1185">Reference proteome</keyword>
<dbReference type="Proteomes" id="UP000821845">
    <property type="component" value="Chromosome 1"/>
</dbReference>